<proteinExistence type="predicted"/>
<protein>
    <recommendedName>
        <fullName evidence="3">Transaldolase</fullName>
    </recommendedName>
</protein>
<gene>
    <name evidence="1" type="ORF">AB0H72_25285</name>
</gene>
<dbReference type="EMBL" id="JBFAIH010000017">
    <property type="protein sequence ID" value="MEV0366019.1"/>
    <property type="molecule type" value="Genomic_DNA"/>
</dbReference>
<evidence type="ECO:0008006" key="3">
    <source>
        <dbReference type="Google" id="ProtNLM"/>
    </source>
</evidence>
<evidence type="ECO:0000313" key="1">
    <source>
        <dbReference type="EMBL" id="MEV0366019.1"/>
    </source>
</evidence>
<dbReference type="RefSeq" id="WP_357983320.1">
    <property type="nucleotide sequence ID" value="NZ_JBFAIH010000017.1"/>
</dbReference>
<sequence>MISALLRGLCDDAALFPPGNAPLPAALTAHARYRDSEFAALVGPLIFPVPRLAELADRSPGSLTVVFTAPAGPGTVAPALERAAVLDGLIVTGLEIAVPARESVVEFFATLDSIAGRTAGLEVYVEVPRDERRAAVLERLAGSPYAAKFRTGGIVAAAYPDERELAMAVRSAVAAGVPFKATAGLHHAVRNTDPTTGFEQHGFLNLLLATHLALAGADTGALEAVLANRNGAGVAAELAALSEAEEKAVRGAFRSFGTCSISDPLTELVDLNLLPAALRPVSESSAS</sequence>
<comment type="caution">
    <text evidence="1">The sequence shown here is derived from an EMBL/GenBank/DDBJ whole genome shotgun (WGS) entry which is preliminary data.</text>
</comment>
<evidence type="ECO:0000313" key="2">
    <source>
        <dbReference type="Proteomes" id="UP001551658"/>
    </source>
</evidence>
<reference evidence="1 2" key="1">
    <citation type="submission" date="2024-06" db="EMBL/GenBank/DDBJ databases">
        <title>The Natural Products Discovery Center: Release of the First 8490 Sequenced Strains for Exploring Actinobacteria Biosynthetic Diversity.</title>
        <authorList>
            <person name="Kalkreuter E."/>
            <person name="Kautsar S.A."/>
            <person name="Yang D."/>
            <person name="Bader C.D."/>
            <person name="Teijaro C.N."/>
            <person name="Fluegel L."/>
            <person name="Davis C.M."/>
            <person name="Simpson J.R."/>
            <person name="Lauterbach L."/>
            <person name="Steele A.D."/>
            <person name="Gui C."/>
            <person name="Meng S."/>
            <person name="Li G."/>
            <person name="Viehrig K."/>
            <person name="Ye F."/>
            <person name="Su P."/>
            <person name="Kiefer A.F."/>
            <person name="Nichols A."/>
            <person name="Cepeda A.J."/>
            <person name="Yan W."/>
            <person name="Fan B."/>
            <person name="Jiang Y."/>
            <person name="Adhikari A."/>
            <person name="Zheng C.-J."/>
            <person name="Schuster L."/>
            <person name="Cowan T.M."/>
            <person name="Smanski M.J."/>
            <person name="Chevrette M.G."/>
            <person name="De Carvalho L.P.S."/>
            <person name="Shen B."/>
        </authorList>
    </citation>
    <scope>NUCLEOTIDE SEQUENCE [LARGE SCALE GENOMIC DNA]</scope>
    <source>
        <strain evidence="1 2">NPDC050671</strain>
    </source>
</reference>
<dbReference type="Proteomes" id="UP001551658">
    <property type="component" value="Unassembled WGS sequence"/>
</dbReference>
<organism evidence="1 2">
    <name type="scientific">Nocardia fusca</name>
    <dbReference type="NCBI Taxonomy" id="941183"/>
    <lineage>
        <taxon>Bacteria</taxon>
        <taxon>Bacillati</taxon>
        <taxon>Actinomycetota</taxon>
        <taxon>Actinomycetes</taxon>
        <taxon>Mycobacteriales</taxon>
        <taxon>Nocardiaceae</taxon>
        <taxon>Nocardia</taxon>
    </lineage>
</organism>
<accession>A0ABV3FE70</accession>
<name>A0ABV3FE70_9NOCA</name>
<keyword evidence="2" id="KW-1185">Reference proteome</keyword>